<dbReference type="InterPro" id="IPR029045">
    <property type="entry name" value="ClpP/crotonase-like_dom_sf"/>
</dbReference>
<dbReference type="InterPro" id="IPR014748">
    <property type="entry name" value="Enoyl-CoA_hydra_C"/>
</dbReference>
<dbReference type="InterPro" id="IPR052377">
    <property type="entry name" value="Mitochondrial_ECH-domain"/>
</dbReference>
<dbReference type="Proteomes" id="UP001107558">
    <property type="component" value="Chromosome 2"/>
</dbReference>
<evidence type="ECO:0000256" key="1">
    <source>
        <dbReference type="ARBA" id="ARBA00004173"/>
    </source>
</evidence>
<proteinExistence type="predicted"/>
<sequence>MFNRSLLSLPTKLCNLQIRRSSSSRCLLSVTQEDGIKNIILDDQKTRNSLSMSMMNQLIDEIKRDENDKSLRAIVLSSTGAIFSAGHNLKELYFPDKSYEEVKSIFEKCHELINCVIHSPVPIISKVDGLAAAAGLQLVASCDIVVCSDKSTFSTPGSSFGIFCSTPGIALRVIPRMKSSFMLLTGLPITADEALRIGLVSNVVSKEELDKETERICNAIKSKSRVVISFGKKFYYKQLSMGLNDAYIEGSKIMADNLQLEDGQEGIKSFIEKRKPVWRNE</sequence>
<evidence type="ECO:0000256" key="6">
    <source>
        <dbReference type="ARBA" id="ARBA00037410"/>
    </source>
</evidence>
<gene>
    <name evidence="8" type="ORF">PVAND_004244</name>
</gene>
<evidence type="ECO:0000256" key="5">
    <source>
        <dbReference type="ARBA" id="ARBA00023128"/>
    </source>
</evidence>
<evidence type="ECO:0000256" key="4">
    <source>
        <dbReference type="ARBA" id="ARBA00023098"/>
    </source>
</evidence>
<keyword evidence="4" id="KW-0443">Lipid metabolism</keyword>
<evidence type="ECO:0000313" key="9">
    <source>
        <dbReference type="Proteomes" id="UP001107558"/>
    </source>
</evidence>
<name>A0A9J6BX36_POLVA</name>
<organism evidence="8 9">
    <name type="scientific">Polypedilum vanderplanki</name>
    <name type="common">Sleeping chironomid midge</name>
    <dbReference type="NCBI Taxonomy" id="319348"/>
    <lineage>
        <taxon>Eukaryota</taxon>
        <taxon>Metazoa</taxon>
        <taxon>Ecdysozoa</taxon>
        <taxon>Arthropoda</taxon>
        <taxon>Hexapoda</taxon>
        <taxon>Insecta</taxon>
        <taxon>Pterygota</taxon>
        <taxon>Neoptera</taxon>
        <taxon>Endopterygota</taxon>
        <taxon>Diptera</taxon>
        <taxon>Nematocera</taxon>
        <taxon>Chironomoidea</taxon>
        <taxon>Chironomidae</taxon>
        <taxon>Chironominae</taxon>
        <taxon>Polypedilum</taxon>
        <taxon>Polypedilum</taxon>
    </lineage>
</organism>
<dbReference type="GO" id="GO:0005739">
    <property type="term" value="C:mitochondrion"/>
    <property type="evidence" value="ECO:0007669"/>
    <property type="project" value="UniProtKB-SubCell"/>
</dbReference>
<evidence type="ECO:0000256" key="3">
    <source>
        <dbReference type="ARBA" id="ARBA00022946"/>
    </source>
</evidence>
<comment type="function">
    <text evidence="6">May play a role in fatty acid biosynthesis and insulin sensitivity.</text>
</comment>
<protein>
    <recommendedName>
        <fullName evidence="7">Enoyl-CoA hydratase domain-containing protein 3, mitochondrial</fullName>
    </recommendedName>
</protein>
<keyword evidence="3" id="KW-0809">Transit peptide</keyword>
<dbReference type="OrthoDB" id="2139957at2759"/>
<dbReference type="Gene3D" id="1.10.12.10">
    <property type="entry name" value="Lyase 2-enoyl-coa Hydratase, Chain A, domain 2"/>
    <property type="match status" value="1"/>
</dbReference>
<dbReference type="AlphaFoldDB" id="A0A9J6BX36"/>
<accession>A0A9J6BX36</accession>
<evidence type="ECO:0000313" key="8">
    <source>
        <dbReference type="EMBL" id="KAG5674264.1"/>
    </source>
</evidence>
<evidence type="ECO:0000256" key="7">
    <source>
        <dbReference type="ARBA" id="ARBA00040545"/>
    </source>
</evidence>
<evidence type="ECO:0000256" key="2">
    <source>
        <dbReference type="ARBA" id="ARBA00022832"/>
    </source>
</evidence>
<dbReference type="CDD" id="cd06558">
    <property type="entry name" value="crotonase-like"/>
    <property type="match status" value="1"/>
</dbReference>
<dbReference type="PANTHER" id="PTHR43602:SF1">
    <property type="entry name" value="ENOYL-COA HYDRATASE DOMAIN-CONTAINING PROTEIN 3, MITOCHONDRIAL"/>
    <property type="match status" value="1"/>
</dbReference>
<keyword evidence="5" id="KW-0496">Mitochondrion</keyword>
<dbReference type="Pfam" id="PF00378">
    <property type="entry name" value="ECH_1"/>
    <property type="match status" value="1"/>
</dbReference>
<keyword evidence="2" id="KW-0276">Fatty acid metabolism</keyword>
<dbReference type="InterPro" id="IPR001753">
    <property type="entry name" value="Enoyl-CoA_hydra/iso"/>
</dbReference>
<dbReference type="GO" id="GO:0006631">
    <property type="term" value="P:fatty acid metabolic process"/>
    <property type="evidence" value="ECO:0007669"/>
    <property type="project" value="UniProtKB-KW"/>
</dbReference>
<dbReference type="EMBL" id="JADBJN010000002">
    <property type="protein sequence ID" value="KAG5674264.1"/>
    <property type="molecule type" value="Genomic_DNA"/>
</dbReference>
<comment type="subcellular location">
    <subcellularLocation>
        <location evidence="1">Mitochondrion</location>
    </subcellularLocation>
</comment>
<dbReference type="PANTHER" id="PTHR43602">
    <property type="match status" value="1"/>
</dbReference>
<dbReference type="SUPFAM" id="SSF52096">
    <property type="entry name" value="ClpP/crotonase"/>
    <property type="match status" value="1"/>
</dbReference>
<dbReference type="Gene3D" id="3.90.226.10">
    <property type="entry name" value="2-enoyl-CoA Hydratase, Chain A, domain 1"/>
    <property type="match status" value="1"/>
</dbReference>
<comment type="caution">
    <text evidence="8">The sequence shown here is derived from an EMBL/GenBank/DDBJ whole genome shotgun (WGS) entry which is preliminary data.</text>
</comment>
<keyword evidence="9" id="KW-1185">Reference proteome</keyword>
<reference evidence="8" key="1">
    <citation type="submission" date="2021-03" db="EMBL/GenBank/DDBJ databases">
        <title>Chromosome level genome of the anhydrobiotic midge Polypedilum vanderplanki.</title>
        <authorList>
            <person name="Yoshida Y."/>
            <person name="Kikawada T."/>
            <person name="Gusev O."/>
        </authorList>
    </citation>
    <scope>NUCLEOTIDE SEQUENCE</scope>
    <source>
        <strain evidence="8">NIAS01</strain>
        <tissue evidence="8">Whole body or cell culture</tissue>
    </source>
</reference>
<dbReference type="GO" id="GO:0016836">
    <property type="term" value="F:hydro-lyase activity"/>
    <property type="evidence" value="ECO:0007669"/>
    <property type="project" value="TreeGrafter"/>
</dbReference>